<evidence type="ECO:0000256" key="2">
    <source>
        <dbReference type="ARBA" id="ARBA00022741"/>
    </source>
</evidence>
<dbReference type="NCBIfam" id="TIGR02727">
    <property type="entry name" value="MTHFS_bact"/>
    <property type="match status" value="1"/>
</dbReference>
<accession>A0A347WLD2</accession>
<evidence type="ECO:0000313" key="6">
    <source>
        <dbReference type="EMBL" id="AXY25889.1"/>
    </source>
</evidence>
<dbReference type="GO" id="GO:0046872">
    <property type="term" value="F:metal ion binding"/>
    <property type="evidence" value="ECO:0007669"/>
    <property type="project" value="UniProtKB-KW"/>
</dbReference>
<dbReference type="Gene3D" id="3.40.50.10420">
    <property type="entry name" value="NagB/RpiA/CoA transferase-like"/>
    <property type="match status" value="1"/>
</dbReference>
<dbReference type="InterPro" id="IPR037171">
    <property type="entry name" value="NagB/RpiA_transferase-like"/>
</dbReference>
<evidence type="ECO:0000256" key="1">
    <source>
        <dbReference type="ARBA" id="ARBA00010638"/>
    </source>
</evidence>
<keyword evidence="5" id="KW-0479">Metal-binding</keyword>
<keyword evidence="3 4" id="KW-0067">ATP-binding</keyword>
<dbReference type="GO" id="GO:0030272">
    <property type="term" value="F:5-formyltetrahydrofolate cyclo-ligase activity"/>
    <property type="evidence" value="ECO:0007669"/>
    <property type="project" value="UniProtKB-EC"/>
</dbReference>
<protein>
    <recommendedName>
        <fullName evidence="5">5-formyltetrahydrofolate cyclo-ligase</fullName>
        <ecNumber evidence="5">6.3.3.2</ecNumber>
    </recommendedName>
</protein>
<dbReference type="PANTHER" id="PTHR23407:SF1">
    <property type="entry name" value="5-FORMYLTETRAHYDROFOLATE CYCLO-LIGASE"/>
    <property type="match status" value="1"/>
</dbReference>
<feature type="binding site" evidence="4">
    <location>
        <begin position="6"/>
        <end position="10"/>
    </location>
    <ligand>
        <name>ATP</name>
        <dbReference type="ChEBI" id="CHEBI:30616"/>
    </ligand>
</feature>
<comment type="catalytic activity">
    <reaction evidence="5">
        <text>(6S)-5-formyl-5,6,7,8-tetrahydrofolate + ATP = (6R)-5,10-methenyltetrahydrofolate + ADP + phosphate</text>
        <dbReference type="Rhea" id="RHEA:10488"/>
        <dbReference type="ChEBI" id="CHEBI:30616"/>
        <dbReference type="ChEBI" id="CHEBI:43474"/>
        <dbReference type="ChEBI" id="CHEBI:57455"/>
        <dbReference type="ChEBI" id="CHEBI:57457"/>
        <dbReference type="ChEBI" id="CHEBI:456216"/>
        <dbReference type="EC" id="6.3.3.2"/>
    </reaction>
</comment>
<keyword evidence="7" id="KW-1185">Reference proteome</keyword>
<keyword evidence="5" id="KW-0460">Magnesium</keyword>
<name>A0A347WLD2_9LACT</name>
<keyword evidence="2 4" id="KW-0547">Nucleotide-binding</keyword>
<organism evidence="6 7">
    <name type="scientific">Suicoccus acidiformans</name>
    <dbReference type="NCBI Taxonomy" id="2036206"/>
    <lineage>
        <taxon>Bacteria</taxon>
        <taxon>Bacillati</taxon>
        <taxon>Bacillota</taxon>
        <taxon>Bacilli</taxon>
        <taxon>Lactobacillales</taxon>
        <taxon>Aerococcaceae</taxon>
        <taxon>Suicoccus</taxon>
    </lineage>
</organism>
<evidence type="ECO:0000256" key="4">
    <source>
        <dbReference type="PIRSR" id="PIRSR006806-1"/>
    </source>
</evidence>
<dbReference type="GO" id="GO:0005524">
    <property type="term" value="F:ATP binding"/>
    <property type="evidence" value="ECO:0007669"/>
    <property type="project" value="UniProtKB-KW"/>
</dbReference>
<proteinExistence type="inferred from homology"/>
<dbReference type="OrthoDB" id="9801938at2"/>
<dbReference type="PANTHER" id="PTHR23407">
    <property type="entry name" value="ATPASE INHIBITOR/5-FORMYLTETRAHYDROFOLATE CYCLO-LIGASE"/>
    <property type="match status" value="1"/>
</dbReference>
<dbReference type="EMBL" id="CP023434">
    <property type="protein sequence ID" value="AXY25889.1"/>
    <property type="molecule type" value="Genomic_DNA"/>
</dbReference>
<gene>
    <name evidence="6" type="ORF">CL176_07695</name>
</gene>
<dbReference type="PIRSF" id="PIRSF006806">
    <property type="entry name" value="FTHF_cligase"/>
    <property type="match status" value="1"/>
</dbReference>
<evidence type="ECO:0000313" key="7">
    <source>
        <dbReference type="Proteomes" id="UP000263232"/>
    </source>
</evidence>
<comment type="cofactor">
    <cofactor evidence="5">
        <name>Mg(2+)</name>
        <dbReference type="ChEBI" id="CHEBI:18420"/>
    </cofactor>
</comment>
<comment type="similarity">
    <text evidence="1 5">Belongs to the 5-formyltetrahydrofolate cyclo-ligase family.</text>
</comment>
<dbReference type="GO" id="GO:0009396">
    <property type="term" value="P:folic acid-containing compound biosynthetic process"/>
    <property type="evidence" value="ECO:0007669"/>
    <property type="project" value="TreeGrafter"/>
</dbReference>
<dbReference type="InterPro" id="IPR024185">
    <property type="entry name" value="FTHF_cligase-like_sf"/>
</dbReference>
<feature type="binding site" evidence="4">
    <location>
        <begin position="136"/>
        <end position="144"/>
    </location>
    <ligand>
        <name>ATP</name>
        <dbReference type="ChEBI" id="CHEBI:30616"/>
    </ligand>
</feature>
<dbReference type="InterPro" id="IPR002698">
    <property type="entry name" value="FTHF_cligase"/>
</dbReference>
<dbReference type="SUPFAM" id="SSF100950">
    <property type="entry name" value="NagB/RpiA/CoA transferase-like"/>
    <property type="match status" value="1"/>
</dbReference>
<evidence type="ECO:0000256" key="3">
    <source>
        <dbReference type="ARBA" id="ARBA00022840"/>
    </source>
</evidence>
<dbReference type="GO" id="GO:0035999">
    <property type="term" value="P:tetrahydrofolate interconversion"/>
    <property type="evidence" value="ECO:0007669"/>
    <property type="project" value="TreeGrafter"/>
</dbReference>
<dbReference type="AlphaFoldDB" id="A0A347WLD2"/>
<keyword evidence="6" id="KW-0436">Ligase</keyword>
<dbReference type="KEGG" id="abae:CL176_07695"/>
<dbReference type="Proteomes" id="UP000263232">
    <property type="component" value="Chromosome"/>
</dbReference>
<dbReference type="EC" id="6.3.3.2" evidence="5"/>
<reference evidence="6 7" key="1">
    <citation type="submission" date="2017-09" db="EMBL/GenBank/DDBJ databases">
        <title>Complete genome sequence of Oxytococcus suis strain ZY16052.</title>
        <authorList>
            <person name="Li F."/>
        </authorList>
    </citation>
    <scope>NUCLEOTIDE SEQUENCE [LARGE SCALE GENOMIC DNA]</scope>
    <source>
        <strain evidence="6 7">ZY16052</strain>
    </source>
</reference>
<feature type="binding site" evidence="4">
    <location>
        <position position="57"/>
    </location>
    <ligand>
        <name>substrate</name>
    </ligand>
</feature>
<sequence>MFMDRKKGIRQDCLAKMQAISPADRTHWQRHMSEALLKLLQSRNVQTLALYYGFAPEFETVQLMAYLKESLPDLNFALPRIEPERQMTFRYFNSKADLETVQKHIQQPKATCTEVKPEDIDLMLVPGLAFQRNGWRIGFGGGYYDRFLAKCPQQTLSLVFPPQLYETGYWEGESHDIRIDEILTMTAEGVTLW</sequence>
<evidence type="ECO:0000256" key="5">
    <source>
        <dbReference type="RuleBase" id="RU361279"/>
    </source>
</evidence>
<dbReference type="Pfam" id="PF01812">
    <property type="entry name" value="5-FTHF_cyc-lig"/>
    <property type="match status" value="1"/>
</dbReference>